<sequence>MSTVGRWIHIAVTSNVKQLDLSFCPKNNIEDVEMPHCLVTSGSLDILKLYLGARRLRLPNITGFLAQPCSKWEDTEGNCPSGLSLISCFMNKLDLLYISCPKLESLRIENNKDEYSLKEAWIQPKMEGNTISVVGISSVEYLSINFNFFLESLGLITTMDAFTMDNFNQILKYCPKLESLRLNIDQDFHGKYAYLDDYETRRILTPDVK</sequence>
<accession>A0AA35Z3J7</accession>
<dbReference type="InterPro" id="IPR050232">
    <property type="entry name" value="FBL13/AtMIF1-like"/>
</dbReference>
<dbReference type="AlphaFoldDB" id="A0AA35Z3J7"/>
<protein>
    <submittedName>
        <fullName evidence="1">Uncharacterized protein</fullName>
    </submittedName>
</protein>
<dbReference type="Proteomes" id="UP001177003">
    <property type="component" value="Chromosome 5"/>
</dbReference>
<dbReference type="Gene3D" id="3.80.10.10">
    <property type="entry name" value="Ribonuclease Inhibitor"/>
    <property type="match status" value="1"/>
</dbReference>
<proteinExistence type="predicted"/>
<evidence type="ECO:0000313" key="1">
    <source>
        <dbReference type="EMBL" id="CAI9285260.1"/>
    </source>
</evidence>
<dbReference type="PANTHER" id="PTHR31900:SF27">
    <property type="entry name" value="FBD DOMAIN-CONTAINING PROTEIN"/>
    <property type="match status" value="1"/>
</dbReference>
<keyword evidence="2" id="KW-1185">Reference proteome</keyword>
<evidence type="ECO:0000313" key="2">
    <source>
        <dbReference type="Proteomes" id="UP001177003"/>
    </source>
</evidence>
<dbReference type="EMBL" id="OX465081">
    <property type="protein sequence ID" value="CAI9285260.1"/>
    <property type="molecule type" value="Genomic_DNA"/>
</dbReference>
<dbReference type="PANTHER" id="PTHR31900">
    <property type="entry name" value="F-BOX/RNI SUPERFAMILY PROTEIN-RELATED"/>
    <property type="match status" value="1"/>
</dbReference>
<organism evidence="1 2">
    <name type="scientific">Lactuca saligna</name>
    <name type="common">Willowleaf lettuce</name>
    <dbReference type="NCBI Taxonomy" id="75948"/>
    <lineage>
        <taxon>Eukaryota</taxon>
        <taxon>Viridiplantae</taxon>
        <taxon>Streptophyta</taxon>
        <taxon>Embryophyta</taxon>
        <taxon>Tracheophyta</taxon>
        <taxon>Spermatophyta</taxon>
        <taxon>Magnoliopsida</taxon>
        <taxon>eudicotyledons</taxon>
        <taxon>Gunneridae</taxon>
        <taxon>Pentapetalae</taxon>
        <taxon>asterids</taxon>
        <taxon>campanulids</taxon>
        <taxon>Asterales</taxon>
        <taxon>Asteraceae</taxon>
        <taxon>Cichorioideae</taxon>
        <taxon>Cichorieae</taxon>
        <taxon>Lactucinae</taxon>
        <taxon>Lactuca</taxon>
    </lineage>
</organism>
<dbReference type="InterPro" id="IPR032675">
    <property type="entry name" value="LRR_dom_sf"/>
</dbReference>
<name>A0AA35Z3J7_LACSI</name>
<reference evidence="1" key="1">
    <citation type="submission" date="2023-04" db="EMBL/GenBank/DDBJ databases">
        <authorList>
            <person name="Vijverberg K."/>
            <person name="Xiong W."/>
            <person name="Schranz E."/>
        </authorList>
    </citation>
    <scope>NUCLEOTIDE SEQUENCE</scope>
</reference>
<gene>
    <name evidence="1" type="ORF">LSALG_LOCUS24737</name>
</gene>